<dbReference type="PANTHER" id="PTHR45772">
    <property type="entry name" value="CONSERVED COMPONENT OF ABC TRANSPORTER FOR NATURAL AMINO ACIDS-RELATED"/>
    <property type="match status" value="1"/>
</dbReference>
<dbReference type="GO" id="GO:0005304">
    <property type="term" value="F:L-valine transmembrane transporter activity"/>
    <property type="evidence" value="ECO:0007669"/>
    <property type="project" value="TreeGrafter"/>
</dbReference>
<dbReference type="GO" id="GO:0005886">
    <property type="term" value="C:plasma membrane"/>
    <property type="evidence" value="ECO:0007669"/>
    <property type="project" value="TreeGrafter"/>
</dbReference>
<dbReference type="EMBL" id="SSMQ01000001">
    <property type="protein sequence ID" value="TKD13214.1"/>
    <property type="molecule type" value="Genomic_DNA"/>
</dbReference>
<dbReference type="GO" id="GO:0015188">
    <property type="term" value="F:L-isoleucine transmembrane transporter activity"/>
    <property type="evidence" value="ECO:0007669"/>
    <property type="project" value="TreeGrafter"/>
</dbReference>
<reference evidence="5 6" key="1">
    <citation type="submission" date="2019-04" db="EMBL/GenBank/DDBJ databases">
        <authorList>
            <person name="Li Y."/>
            <person name="Wang J."/>
        </authorList>
    </citation>
    <scope>NUCLEOTIDE SEQUENCE [LARGE SCALE GENOMIC DNA]</scope>
    <source>
        <strain evidence="5 6">DSM 14668</strain>
    </source>
</reference>
<dbReference type="InterPro" id="IPR017871">
    <property type="entry name" value="ABC_transporter-like_CS"/>
</dbReference>
<dbReference type="AlphaFoldDB" id="A0A4U1JKD1"/>
<dbReference type="GO" id="GO:0016887">
    <property type="term" value="F:ATP hydrolysis activity"/>
    <property type="evidence" value="ECO:0007669"/>
    <property type="project" value="InterPro"/>
</dbReference>
<keyword evidence="1" id="KW-0813">Transport</keyword>
<dbReference type="InterPro" id="IPR051120">
    <property type="entry name" value="ABC_AA/LPS_Transport"/>
</dbReference>
<dbReference type="InterPro" id="IPR032823">
    <property type="entry name" value="BCA_ABC_TP_C"/>
</dbReference>
<dbReference type="InterPro" id="IPR003593">
    <property type="entry name" value="AAA+_ATPase"/>
</dbReference>
<keyword evidence="2" id="KW-0547">Nucleotide-binding</keyword>
<dbReference type="InterPro" id="IPR027417">
    <property type="entry name" value="P-loop_NTPase"/>
</dbReference>
<gene>
    <name evidence="5" type="ORF">E8A74_01290</name>
</gene>
<evidence type="ECO:0000256" key="2">
    <source>
        <dbReference type="ARBA" id="ARBA00022741"/>
    </source>
</evidence>
<feature type="domain" description="ABC transporter" evidence="4">
    <location>
        <begin position="4"/>
        <end position="252"/>
    </location>
</feature>
<protein>
    <submittedName>
        <fullName evidence="5">ABC transporter ATP-binding protein</fullName>
    </submittedName>
</protein>
<keyword evidence="3 5" id="KW-0067">ATP-binding</keyword>
<sequence length="270" mass="29539">MSALDLQGVTKTFGGLRAVGGVTFKVPERSIFGLIGPNGAGKTTVFNLVTGVYKPDTGSIRFAGEELSQLKPAQIARRGVARTFQNIRLFGQLTVLENVLVACENRRRSGLLSALLRSPSFFRDEAEMQRRAIELLAIFDLDGLADETSTSLSYGNQRRLEIARAMMLEPKILLLDEPAAGMNYGEAEGLKKQIRWLRDRFDLTVILVEHNMQVVMGVCEEIHVLDHGETIAHGTPEEVRKDPKVLAAYLGEETPDEAAAAAAAEEEAAT</sequence>
<dbReference type="PROSITE" id="PS50893">
    <property type="entry name" value="ABC_TRANSPORTER_2"/>
    <property type="match status" value="1"/>
</dbReference>
<evidence type="ECO:0000313" key="5">
    <source>
        <dbReference type="EMBL" id="TKD13214.1"/>
    </source>
</evidence>
<dbReference type="GO" id="GO:0042941">
    <property type="term" value="P:D-alanine transmembrane transport"/>
    <property type="evidence" value="ECO:0007669"/>
    <property type="project" value="TreeGrafter"/>
</dbReference>
<dbReference type="SMART" id="SM00382">
    <property type="entry name" value="AAA"/>
    <property type="match status" value="1"/>
</dbReference>
<dbReference type="GO" id="GO:0015192">
    <property type="term" value="F:L-phenylalanine transmembrane transporter activity"/>
    <property type="evidence" value="ECO:0007669"/>
    <property type="project" value="TreeGrafter"/>
</dbReference>
<dbReference type="Pfam" id="PF12399">
    <property type="entry name" value="BCA_ABC_TP_C"/>
    <property type="match status" value="1"/>
</dbReference>
<accession>A0A4U1JKD1</accession>
<name>A0A4U1JKD1_9BACT</name>
<dbReference type="Pfam" id="PF00005">
    <property type="entry name" value="ABC_tran"/>
    <property type="match status" value="1"/>
</dbReference>
<dbReference type="PROSITE" id="PS00211">
    <property type="entry name" value="ABC_TRANSPORTER_1"/>
    <property type="match status" value="1"/>
</dbReference>
<evidence type="ECO:0000256" key="1">
    <source>
        <dbReference type="ARBA" id="ARBA00022448"/>
    </source>
</evidence>
<evidence type="ECO:0000313" key="6">
    <source>
        <dbReference type="Proteomes" id="UP000309215"/>
    </source>
</evidence>
<proteinExistence type="predicted"/>
<dbReference type="GO" id="GO:0015808">
    <property type="term" value="P:L-alanine transport"/>
    <property type="evidence" value="ECO:0007669"/>
    <property type="project" value="TreeGrafter"/>
</dbReference>
<keyword evidence="6" id="KW-1185">Reference proteome</keyword>
<comment type="caution">
    <text evidence="5">The sequence shown here is derived from an EMBL/GenBank/DDBJ whole genome shotgun (WGS) entry which is preliminary data.</text>
</comment>
<dbReference type="Proteomes" id="UP000309215">
    <property type="component" value="Unassembled WGS sequence"/>
</dbReference>
<dbReference type="GO" id="GO:0005524">
    <property type="term" value="F:ATP binding"/>
    <property type="evidence" value="ECO:0007669"/>
    <property type="project" value="UniProtKB-KW"/>
</dbReference>
<dbReference type="InterPro" id="IPR003439">
    <property type="entry name" value="ABC_transporter-like_ATP-bd"/>
</dbReference>
<dbReference type="Gene3D" id="3.40.50.300">
    <property type="entry name" value="P-loop containing nucleotide triphosphate hydrolases"/>
    <property type="match status" value="1"/>
</dbReference>
<dbReference type="OrthoDB" id="9805130at2"/>
<dbReference type="FunFam" id="3.40.50.300:FF:000421">
    <property type="entry name" value="Branched-chain amino acid ABC transporter ATP-binding protein"/>
    <property type="match status" value="1"/>
</dbReference>
<evidence type="ECO:0000256" key="3">
    <source>
        <dbReference type="ARBA" id="ARBA00022840"/>
    </source>
</evidence>
<evidence type="ECO:0000259" key="4">
    <source>
        <dbReference type="PROSITE" id="PS50893"/>
    </source>
</evidence>
<dbReference type="GO" id="GO:1903806">
    <property type="term" value="P:L-isoleucine import across plasma membrane"/>
    <property type="evidence" value="ECO:0007669"/>
    <property type="project" value="TreeGrafter"/>
</dbReference>
<dbReference type="GO" id="GO:1903805">
    <property type="term" value="P:L-valine import across plasma membrane"/>
    <property type="evidence" value="ECO:0007669"/>
    <property type="project" value="TreeGrafter"/>
</dbReference>
<dbReference type="RefSeq" id="WP_136927030.1">
    <property type="nucleotide sequence ID" value="NZ_SSMQ01000001.1"/>
</dbReference>
<organism evidence="5 6">
    <name type="scientific">Polyangium fumosum</name>
    <dbReference type="NCBI Taxonomy" id="889272"/>
    <lineage>
        <taxon>Bacteria</taxon>
        <taxon>Pseudomonadati</taxon>
        <taxon>Myxococcota</taxon>
        <taxon>Polyangia</taxon>
        <taxon>Polyangiales</taxon>
        <taxon>Polyangiaceae</taxon>
        <taxon>Polyangium</taxon>
    </lineage>
</organism>
<dbReference type="SUPFAM" id="SSF52540">
    <property type="entry name" value="P-loop containing nucleoside triphosphate hydrolases"/>
    <property type="match status" value="1"/>
</dbReference>
<dbReference type="PANTHER" id="PTHR45772:SF7">
    <property type="entry name" value="AMINO ACID ABC TRANSPORTER ATP-BINDING PROTEIN"/>
    <property type="match status" value="1"/>
</dbReference>
<dbReference type="CDD" id="cd03219">
    <property type="entry name" value="ABC_Mj1267_LivG_branched"/>
    <property type="match status" value="1"/>
</dbReference>